<keyword evidence="5" id="KW-1185">Reference proteome</keyword>
<dbReference type="InterPro" id="IPR000644">
    <property type="entry name" value="CBS_dom"/>
</dbReference>
<dbReference type="CDD" id="cd04623">
    <property type="entry name" value="CBS_pair_bac_euk"/>
    <property type="match status" value="1"/>
</dbReference>
<dbReference type="SUPFAM" id="SSF54631">
    <property type="entry name" value="CBS-domain pair"/>
    <property type="match status" value="1"/>
</dbReference>
<evidence type="ECO:0000313" key="5">
    <source>
        <dbReference type="Proteomes" id="UP000019184"/>
    </source>
</evidence>
<evidence type="ECO:0000256" key="1">
    <source>
        <dbReference type="ARBA" id="ARBA00023122"/>
    </source>
</evidence>
<feature type="domain" description="CBS" evidence="3">
    <location>
        <begin position="77"/>
        <end position="133"/>
    </location>
</feature>
<dbReference type="InterPro" id="IPR046342">
    <property type="entry name" value="CBS_dom_sf"/>
</dbReference>
<name>A0A7U7GE85_9GAMM</name>
<dbReference type="InterPro" id="IPR051257">
    <property type="entry name" value="Diverse_CBS-Domain"/>
</dbReference>
<reference evidence="4 5" key="1">
    <citation type="journal article" date="2014" name="ISME J.">
        <title>Candidatus Competibacter-lineage genomes retrieved from metagenomes reveal functional metabolic diversity.</title>
        <authorList>
            <person name="McIlroy S.J."/>
            <person name="Albertsen M."/>
            <person name="Andresen E.K."/>
            <person name="Saunders A.M."/>
            <person name="Kristiansen R."/>
            <person name="Stokholm-Bjerregaard M."/>
            <person name="Nielsen K.L."/>
            <person name="Nielsen P.H."/>
        </authorList>
    </citation>
    <scope>NUCLEOTIDE SEQUENCE [LARGE SCALE GENOMIC DNA]</scope>
    <source>
        <strain evidence="4 5">Run_B_J11</strain>
    </source>
</reference>
<proteinExistence type="predicted"/>
<dbReference type="PROSITE" id="PS51371">
    <property type="entry name" value="CBS"/>
    <property type="match status" value="2"/>
</dbReference>
<comment type="caution">
    <text evidence="4">The sequence shown here is derived from an EMBL/GenBank/DDBJ whole genome shotgun (WGS) entry which is preliminary data.</text>
</comment>
<dbReference type="RefSeq" id="WP_081756418.1">
    <property type="nucleotide sequence ID" value="NZ_CBTK010000255.1"/>
</dbReference>
<feature type="domain" description="CBS" evidence="3">
    <location>
        <begin position="9"/>
        <end position="68"/>
    </location>
</feature>
<dbReference type="EMBL" id="CBTK010000255">
    <property type="protein sequence ID" value="CDH46229.1"/>
    <property type="molecule type" value="Genomic_DNA"/>
</dbReference>
<organism evidence="4 5">
    <name type="scientific">Candidatus Contendobacter odensis Run_B_J11</name>
    <dbReference type="NCBI Taxonomy" id="1400861"/>
    <lineage>
        <taxon>Bacteria</taxon>
        <taxon>Pseudomonadati</taxon>
        <taxon>Pseudomonadota</taxon>
        <taxon>Gammaproteobacteria</taxon>
        <taxon>Candidatus Competibacteraceae</taxon>
        <taxon>Candidatus Contendibacter</taxon>
    </lineage>
</organism>
<evidence type="ECO:0000259" key="3">
    <source>
        <dbReference type="PROSITE" id="PS51371"/>
    </source>
</evidence>
<dbReference type="Pfam" id="PF00571">
    <property type="entry name" value="CBS"/>
    <property type="match status" value="2"/>
</dbReference>
<keyword evidence="1 2" id="KW-0129">CBS domain</keyword>
<dbReference type="SMART" id="SM00116">
    <property type="entry name" value="CBS"/>
    <property type="match status" value="2"/>
</dbReference>
<dbReference type="PANTHER" id="PTHR43080:SF2">
    <property type="entry name" value="CBS DOMAIN-CONTAINING PROTEIN"/>
    <property type="match status" value="1"/>
</dbReference>
<dbReference type="OrthoDB" id="9807125at2"/>
<dbReference type="PANTHER" id="PTHR43080">
    <property type="entry name" value="CBS DOMAIN-CONTAINING PROTEIN CBSX3, MITOCHONDRIAL"/>
    <property type="match status" value="1"/>
</dbReference>
<sequence>MMRLKEVLESKKGDPVTVLTTATVADAIRAMSERRVGSVMVPYADGSPAGIFTERDVLRLCAEGRTDFANMSIRPCMTCDITTGQPGDTVSETLSTMTAKRFRHMPVVENGKLVGVVSIGDLVKAKLEETAQEAQALREYIHS</sequence>
<evidence type="ECO:0000313" key="4">
    <source>
        <dbReference type="EMBL" id="CDH46229.1"/>
    </source>
</evidence>
<dbReference type="Proteomes" id="UP000019184">
    <property type="component" value="Unassembled WGS sequence"/>
</dbReference>
<dbReference type="Gene3D" id="3.10.580.10">
    <property type="entry name" value="CBS-domain"/>
    <property type="match status" value="1"/>
</dbReference>
<gene>
    <name evidence="4" type="ORF">BN874_400021</name>
</gene>
<protein>
    <submittedName>
        <fullName evidence="4">Signal transduction protein containing cAMP-binding and CBS domains</fullName>
    </submittedName>
</protein>
<dbReference type="InterPro" id="IPR044725">
    <property type="entry name" value="CBSX3_CBS_dom"/>
</dbReference>
<accession>A0A7U7GE85</accession>
<evidence type="ECO:0000256" key="2">
    <source>
        <dbReference type="PROSITE-ProRule" id="PRU00703"/>
    </source>
</evidence>
<dbReference type="AlphaFoldDB" id="A0A7U7GE85"/>